<dbReference type="HOGENOM" id="CLU_1855570_0_0_1"/>
<dbReference type="GeneID" id="34520186"/>
<gene>
    <name evidence="1" type="ORF">KUCA_T00002774001</name>
</gene>
<dbReference type="EMBL" id="HG793127">
    <property type="protein sequence ID" value="CDK26800.1"/>
    <property type="molecule type" value="Genomic_DNA"/>
</dbReference>
<evidence type="ECO:0000313" key="1">
    <source>
        <dbReference type="EMBL" id="CDK26800.1"/>
    </source>
</evidence>
<protein>
    <submittedName>
        <fullName evidence="1">Uncharacterized protein</fullName>
    </submittedName>
</protein>
<dbReference type="AlphaFoldDB" id="W6MW20"/>
<name>W6MW20_9ASCO</name>
<sequence length="138" mass="15846">MCNMFQAILRVESAGLWGVLICGKFSALKCLGPEPSYVICSAKTILYLSPNEIPRQGHHRMNLLCLFFQSASKFPVHMLRTLPPTLFSRFSMVKRNFYFCQKKIVSEPIHMHIAKIVLNNRAIKHTAEGDLFCFIFYS</sequence>
<organism evidence="1 2">
    <name type="scientific">Kuraishia capsulata CBS 1993</name>
    <dbReference type="NCBI Taxonomy" id="1382522"/>
    <lineage>
        <taxon>Eukaryota</taxon>
        <taxon>Fungi</taxon>
        <taxon>Dikarya</taxon>
        <taxon>Ascomycota</taxon>
        <taxon>Saccharomycotina</taxon>
        <taxon>Pichiomycetes</taxon>
        <taxon>Pichiales</taxon>
        <taxon>Pichiaceae</taxon>
        <taxon>Kuraishia</taxon>
    </lineage>
</organism>
<proteinExistence type="predicted"/>
<reference evidence="1" key="2">
    <citation type="submission" date="2014-02" db="EMBL/GenBank/DDBJ databases">
        <title>Complete DNA sequence of /Kuraishia capsulata/ illustrates novel genomic features among budding yeasts (/Saccharomycotina/).</title>
        <authorList>
            <person name="Morales L."/>
            <person name="Noel B."/>
            <person name="Porcel B."/>
            <person name="Marcet-Houben M."/>
            <person name="Hullo M-F."/>
            <person name="Sacerdot C."/>
            <person name="Tekaia F."/>
            <person name="Leh-Louis V."/>
            <person name="Despons L."/>
            <person name="Khanna V."/>
            <person name="Aury J-M."/>
            <person name="Barbe V."/>
            <person name="Couloux A."/>
            <person name="Labadie K."/>
            <person name="Pelletier E."/>
            <person name="Souciet J-L."/>
            <person name="Boekhout T."/>
            <person name="Gabaldon T."/>
            <person name="Wincker P."/>
            <person name="Dujon B."/>
        </authorList>
    </citation>
    <scope>NUCLEOTIDE SEQUENCE</scope>
    <source>
        <strain evidence="1">CBS 1993</strain>
    </source>
</reference>
<reference evidence="1" key="1">
    <citation type="submission" date="2013-12" db="EMBL/GenBank/DDBJ databases">
        <authorList>
            <person name="Genoscope - CEA"/>
        </authorList>
    </citation>
    <scope>NUCLEOTIDE SEQUENCE</scope>
    <source>
        <strain evidence="1">CBS 1993</strain>
    </source>
</reference>
<dbReference type="RefSeq" id="XP_022458798.1">
    <property type="nucleotide sequence ID" value="XM_022603055.1"/>
</dbReference>
<evidence type="ECO:0000313" key="2">
    <source>
        <dbReference type="Proteomes" id="UP000019384"/>
    </source>
</evidence>
<dbReference type="Proteomes" id="UP000019384">
    <property type="component" value="Unassembled WGS sequence"/>
</dbReference>
<accession>W6MW20</accession>
<keyword evidence="2" id="KW-1185">Reference proteome</keyword>